<evidence type="ECO:0000313" key="2">
    <source>
        <dbReference type="EMBL" id="WOJ97604.1"/>
    </source>
</evidence>
<name>A0ABZ0IFI3_9GAMM</name>
<protein>
    <submittedName>
        <fullName evidence="2">MOSC domain-containing protein</fullName>
    </submittedName>
</protein>
<dbReference type="InterPro" id="IPR011037">
    <property type="entry name" value="Pyrv_Knase-like_insert_dom_sf"/>
</dbReference>
<dbReference type="Pfam" id="PF03473">
    <property type="entry name" value="MOSC"/>
    <property type="match status" value="1"/>
</dbReference>
<accession>A0ABZ0IFI3</accession>
<dbReference type="Pfam" id="PF03476">
    <property type="entry name" value="MOSC_N"/>
    <property type="match status" value="1"/>
</dbReference>
<dbReference type="InterPro" id="IPR005302">
    <property type="entry name" value="MoCF_Sase_C"/>
</dbReference>
<dbReference type="SUPFAM" id="SSF50800">
    <property type="entry name" value="PK beta-barrel domain-like"/>
    <property type="match status" value="1"/>
</dbReference>
<dbReference type="Proteomes" id="UP001626549">
    <property type="component" value="Chromosome"/>
</dbReference>
<sequence>MKLSEIYRYPIKSARGHAVDSAMVDRFGLVGDRRWMLIDGEGQFYSQRRASSMALLDVTPVNNGLRLGYAGDSMKVSTPDNSHEVEATVWGHTMLAFCAESSANSWLSECLGEDLRLVFCPEGAERKVDGAYLPDSVREQHVAFSDGFPLLIVSQASLDDLNSRLPEPVAMDRFRPNLVIEGTGAYAEDQWRSLRIGTTMLEVVKPCSRCAIPSINQQTAEKDSAINRVLASYRRRDGVIYFGMNAIVSAGDGFTVGDAVIVLD</sequence>
<dbReference type="RefSeq" id="WP_407328510.1">
    <property type="nucleotide sequence ID" value="NZ_CP136865.1"/>
</dbReference>
<dbReference type="PANTHER" id="PTHR14237:SF19">
    <property type="entry name" value="MITOCHONDRIAL AMIDOXIME REDUCING COMPONENT 1"/>
    <property type="match status" value="1"/>
</dbReference>
<keyword evidence="3" id="KW-1185">Reference proteome</keyword>
<dbReference type="EMBL" id="CP136865">
    <property type="protein sequence ID" value="WOJ97604.1"/>
    <property type="molecule type" value="Genomic_DNA"/>
</dbReference>
<evidence type="ECO:0000259" key="1">
    <source>
        <dbReference type="PROSITE" id="PS51340"/>
    </source>
</evidence>
<feature type="domain" description="MOSC" evidence="1">
    <location>
        <begin position="115"/>
        <end position="263"/>
    </location>
</feature>
<organism evidence="2 3">
    <name type="scientific">Congregibacter brevis</name>
    <dbReference type="NCBI Taxonomy" id="3081201"/>
    <lineage>
        <taxon>Bacteria</taxon>
        <taxon>Pseudomonadati</taxon>
        <taxon>Pseudomonadota</taxon>
        <taxon>Gammaproteobacteria</taxon>
        <taxon>Cellvibrionales</taxon>
        <taxon>Halieaceae</taxon>
        <taxon>Congregibacter</taxon>
    </lineage>
</organism>
<proteinExistence type="predicted"/>
<dbReference type="PANTHER" id="PTHR14237">
    <property type="entry name" value="MOLYBDOPTERIN COFACTOR SULFURASE MOSC"/>
    <property type="match status" value="1"/>
</dbReference>
<dbReference type="InterPro" id="IPR005303">
    <property type="entry name" value="MOCOS_middle"/>
</dbReference>
<gene>
    <name evidence="2" type="ORF">R0137_03295</name>
</gene>
<dbReference type="PROSITE" id="PS51340">
    <property type="entry name" value="MOSC"/>
    <property type="match status" value="1"/>
</dbReference>
<reference evidence="2 3" key="1">
    <citation type="submission" date="2023-10" db="EMBL/GenBank/DDBJ databases">
        <title>Two novel species belonging to the OM43/NOR5 clade.</title>
        <authorList>
            <person name="Park M."/>
        </authorList>
    </citation>
    <scope>NUCLEOTIDE SEQUENCE [LARGE SCALE GENOMIC DNA]</scope>
    <source>
        <strain evidence="2 3">IMCC45268</strain>
    </source>
</reference>
<dbReference type="SUPFAM" id="SSF141673">
    <property type="entry name" value="MOSC N-terminal domain-like"/>
    <property type="match status" value="1"/>
</dbReference>
<evidence type="ECO:0000313" key="3">
    <source>
        <dbReference type="Proteomes" id="UP001626549"/>
    </source>
</evidence>